<organism evidence="1">
    <name type="scientific">Anguilla anguilla</name>
    <name type="common">European freshwater eel</name>
    <name type="synonym">Muraena anguilla</name>
    <dbReference type="NCBI Taxonomy" id="7936"/>
    <lineage>
        <taxon>Eukaryota</taxon>
        <taxon>Metazoa</taxon>
        <taxon>Chordata</taxon>
        <taxon>Craniata</taxon>
        <taxon>Vertebrata</taxon>
        <taxon>Euteleostomi</taxon>
        <taxon>Actinopterygii</taxon>
        <taxon>Neopterygii</taxon>
        <taxon>Teleostei</taxon>
        <taxon>Anguilliformes</taxon>
        <taxon>Anguillidae</taxon>
        <taxon>Anguilla</taxon>
    </lineage>
</organism>
<dbReference type="EMBL" id="GBXM01074737">
    <property type="protein sequence ID" value="JAH33840.1"/>
    <property type="molecule type" value="Transcribed_RNA"/>
</dbReference>
<reference evidence="1" key="1">
    <citation type="submission" date="2014-11" db="EMBL/GenBank/DDBJ databases">
        <authorList>
            <person name="Amaro Gonzalez C."/>
        </authorList>
    </citation>
    <scope>NUCLEOTIDE SEQUENCE</scope>
</reference>
<dbReference type="AlphaFoldDB" id="A0A0E9RZQ0"/>
<accession>A0A0E9RZQ0</accession>
<evidence type="ECO:0000313" key="1">
    <source>
        <dbReference type="EMBL" id="JAH33840.1"/>
    </source>
</evidence>
<reference evidence="1" key="2">
    <citation type="journal article" date="2015" name="Fish Shellfish Immunol.">
        <title>Early steps in the European eel (Anguilla anguilla)-Vibrio vulnificus interaction in the gills: Role of the RtxA13 toxin.</title>
        <authorList>
            <person name="Callol A."/>
            <person name="Pajuelo D."/>
            <person name="Ebbesson L."/>
            <person name="Teles M."/>
            <person name="MacKenzie S."/>
            <person name="Amaro C."/>
        </authorList>
    </citation>
    <scope>NUCLEOTIDE SEQUENCE</scope>
</reference>
<name>A0A0E9RZQ0_ANGAN</name>
<protein>
    <submittedName>
        <fullName evidence="1">Uncharacterized protein</fullName>
    </submittedName>
</protein>
<sequence length="34" mass="3724">MLMSQNIHITTREAEIKCAEAGINLPTVLPTRDG</sequence>
<proteinExistence type="predicted"/>